<dbReference type="Gene3D" id="1.20.81.30">
    <property type="entry name" value="Type II secretion system (T2SS), domain F"/>
    <property type="match status" value="2"/>
</dbReference>
<keyword evidence="6 8" id="KW-1133">Transmembrane helix</keyword>
<dbReference type="AlphaFoldDB" id="A0A455W6H2"/>
<evidence type="ECO:0000259" key="9">
    <source>
        <dbReference type="Pfam" id="PF00482"/>
    </source>
</evidence>
<evidence type="ECO:0000256" key="4">
    <source>
        <dbReference type="ARBA" id="ARBA00022519"/>
    </source>
</evidence>
<comment type="similarity">
    <text evidence="2">Belongs to the GSP F family.</text>
</comment>
<feature type="transmembrane region" description="Helical" evidence="8">
    <location>
        <begin position="163"/>
        <end position="186"/>
    </location>
</feature>
<feature type="domain" description="Type II secretion system protein GspF" evidence="9">
    <location>
        <begin position="64"/>
        <end position="187"/>
    </location>
</feature>
<keyword evidence="7 8" id="KW-0472">Membrane</keyword>
<reference evidence="10" key="1">
    <citation type="submission" date="2019-03" db="EMBL/GenBank/DDBJ databases">
        <title>Whole genome analysis of nitrate-reducing bacteria Marinobacter hydrocarbonoclasticus YB03.</title>
        <authorList>
            <person name="Azam A.H."/>
            <person name="Yuk S.R."/>
            <person name="Kamarisima K."/>
            <person name="Miyanaga K."/>
            <person name="Tanji Y."/>
        </authorList>
    </citation>
    <scope>NUCLEOTIDE SEQUENCE</scope>
    <source>
        <strain evidence="10">YB03</strain>
    </source>
</reference>
<proteinExistence type="inferred from homology"/>
<dbReference type="FunFam" id="1.20.81.30:FF:000001">
    <property type="entry name" value="Type II secretion system protein F"/>
    <property type="match status" value="1"/>
</dbReference>
<feature type="transmembrane region" description="Helical" evidence="8">
    <location>
        <begin position="206"/>
        <end position="232"/>
    </location>
</feature>
<keyword evidence="4" id="KW-0997">Cell inner membrane</keyword>
<dbReference type="PANTHER" id="PTHR30012">
    <property type="entry name" value="GENERAL SECRETION PATHWAY PROTEIN"/>
    <property type="match status" value="1"/>
</dbReference>
<evidence type="ECO:0000256" key="7">
    <source>
        <dbReference type="ARBA" id="ARBA00023136"/>
    </source>
</evidence>
<dbReference type="EMBL" id="AP019537">
    <property type="protein sequence ID" value="BBJ02567.1"/>
    <property type="molecule type" value="Genomic_DNA"/>
</dbReference>
<evidence type="ECO:0000256" key="8">
    <source>
        <dbReference type="SAM" id="Phobius"/>
    </source>
</evidence>
<keyword evidence="5 8" id="KW-0812">Transmembrane</keyword>
<feature type="domain" description="Type II secretion system protein GspF" evidence="9">
    <location>
        <begin position="268"/>
        <end position="389"/>
    </location>
</feature>
<evidence type="ECO:0000256" key="6">
    <source>
        <dbReference type="ARBA" id="ARBA00022989"/>
    </source>
</evidence>
<sequence length="398" mass="43594">MVPEFIFRALDGEGEPVKGSLHATNRAEAQTALESRSLFVEKLSQNVLSASRKVRVSDKEFLGFTKQLASLLRAGMPLVESIAIARKRGHSKAFGAILENVETKLKDGGALADACGQYPDVFDEIFLSNVRTAEKGGGLYQALSEYQSYLIRRITFQSTLKKAIAYPVFLVATLVVVLGFLFVFIVPSFSELFDSFNAELPYATRLVLGLAETFPVFAGVAVAMAASCVLFLKLTKEKVGLQQQLDGMKLKIPLVGMIVQHSRFAQISRNMATMVSSGMPLVASLDSLAESFEKTSSGPQLRNIRERVMEGIPLHKAMLEQQLMSEQAVMLIEAGESAGDLAGMMSEVADYYESELTDRLDVIMSLFEPVLMLLIGFVVGGIIVSMYLPIFYLAEVVQ</sequence>
<evidence type="ECO:0000256" key="5">
    <source>
        <dbReference type="ARBA" id="ARBA00022692"/>
    </source>
</evidence>
<dbReference type="PANTHER" id="PTHR30012:SF0">
    <property type="entry name" value="TYPE II SECRETION SYSTEM PROTEIN F-RELATED"/>
    <property type="match status" value="1"/>
</dbReference>
<evidence type="ECO:0000256" key="2">
    <source>
        <dbReference type="ARBA" id="ARBA00005745"/>
    </source>
</evidence>
<feature type="transmembrane region" description="Helical" evidence="8">
    <location>
        <begin position="370"/>
        <end position="394"/>
    </location>
</feature>
<dbReference type="GO" id="GO:0005886">
    <property type="term" value="C:plasma membrane"/>
    <property type="evidence" value="ECO:0007669"/>
    <property type="project" value="UniProtKB-SubCell"/>
</dbReference>
<keyword evidence="3" id="KW-1003">Cell membrane</keyword>
<evidence type="ECO:0000256" key="3">
    <source>
        <dbReference type="ARBA" id="ARBA00022475"/>
    </source>
</evidence>
<dbReference type="Pfam" id="PF00482">
    <property type="entry name" value="T2SSF"/>
    <property type="match status" value="2"/>
</dbReference>
<dbReference type="InterPro" id="IPR003004">
    <property type="entry name" value="GspF/PilC"/>
</dbReference>
<comment type="subcellular location">
    <subcellularLocation>
        <location evidence="1">Cell inner membrane</location>
        <topology evidence="1">Multi-pass membrane protein</topology>
    </subcellularLocation>
</comment>
<name>A0A455W6H2_MARNT</name>
<protein>
    <submittedName>
        <fullName evidence="10">Type II secretion system protein F</fullName>
    </submittedName>
</protein>
<dbReference type="InterPro" id="IPR042094">
    <property type="entry name" value="T2SS_GspF_sf"/>
</dbReference>
<evidence type="ECO:0000256" key="1">
    <source>
        <dbReference type="ARBA" id="ARBA00004429"/>
    </source>
</evidence>
<accession>A0A455W6H2</accession>
<gene>
    <name evidence="10" type="primary">pilC_1</name>
    <name evidence="10" type="ORF">YBY_04150</name>
</gene>
<dbReference type="InterPro" id="IPR018076">
    <property type="entry name" value="T2SS_GspF_dom"/>
</dbReference>
<organism evidence="10">
    <name type="scientific">Marinobacter nauticus</name>
    <name type="common">Marinobacter hydrocarbonoclasticus</name>
    <name type="synonym">Marinobacter aquaeolei</name>
    <dbReference type="NCBI Taxonomy" id="2743"/>
    <lineage>
        <taxon>Bacteria</taxon>
        <taxon>Pseudomonadati</taxon>
        <taxon>Pseudomonadota</taxon>
        <taxon>Gammaproteobacteria</taxon>
        <taxon>Pseudomonadales</taxon>
        <taxon>Marinobacteraceae</taxon>
        <taxon>Marinobacter</taxon>
    </lineage>
</organism>
<dbReference type="PRINTS" id="PR00812">
    <property type="entry name" value="BCTERIALGSPF"/>
</dbReference>
<evidence type="ECO:0000313" key="10">
    <source>
        <dbReference type="EMBL" id="BBJ02567.1"/>
    </source>
</evidence>